<reference evidence="1" key="2">
    <citation type="journal article" date="2015" name="Fish Shellfish Immunol.">
        <title>Early steps in the European eel (Anguilla anguilla)-Vibrio vulnificus interaction in the gills: Role of the RtxA13 toxin.</title>
        <authorList>
            <person name="Callol A."/>
            <person name="Pajuelo D."/>
            <person name="Ebbesson L."/>
            <person name="Teles M."/>
            <person name="MacKenzie S."/>
            <person name="Amaro C."/>
        </authorList>
    </citation>
    <scope>NUCLEOTIDE SEQUENCE</scope>
</reference>
<evidence type="ECO:0000313" key="1">
    <source>
        <dbReference type="EMBL" id="JAH03703.1"/>
    </source>
</evidence>
<organism evidence="1">
    <name type="scientific">Anguilla anguilla</name>
    <name type="common">European freshwater eel</name>
    <name type="synonym">Muraena anguilla</name>
    <dbReference type="NCBI Taxonomy" id="7936"/>
    <lineage>
        <taxon>Eukaryota</taxon>
        <taxon>Metazoa</taxon>
        <taxon>Chordata</taxon>
        <taxon>Craniata</taxon>
        <taxon>Vertebrata</taxon>
        <taxon>Euteleostomi</taxon>
        <taxon>Actinopterygii</taxon>
        <taxon>Neopterygii</taxon>
        <taxon>Teleostei</taxon>
        <taxon>Anguilliformes</taxon>
        <taxon>Anguillidae</taxon>
        <taxon>Anguilla</taxon>
    </lineage>
</organism>
<protein>
    <submittedName>
        <fullName evidence="1">Uncharacterized protein</fullName>
    </submittedName>
</protein>
<name>A0A0E9PIM9_ANGAN</name>
<sequence length="42" mass="4772">MIIIIISARLVNVEQLGMEDVTGYKVFSMQFVAASTYLVWFS</sequence>
<dbReference type="EMBL" id="GBXM01104874">
    <property type="protein sequence ID" value="JAH03703.1"/>
    <property type="molecule type" value="Transcribed_RNA"/>
</dbReference>
<accession>A0A0E9PIM9</accession>
<dbReference type="AlphaFoldDB" id="A0A0E9PIM9"/>
<reference evidence="1" key="1">
    <citation type="submission" date="2014-11" db="EMBL/GenBank/DDBJ databases">
        <authorList>
            <person name="Amaro Gonzalez C."/>
        </authorList>
    </citation>
    <scope>NUCLEOTIDE SEQUENCE</scope>
</reference>
<proteinExistence type="predicted"/>